<reference evidence="1 2" key="1">
    <citation type="submission" date="2019-03" db="EMBL/GenBank/DDBJ databases">
        <title>Genomic Encyclopedia of Archaeal and Bacterial Type Strains, Phase II (KMG-II): from individual species to whole genera.</title>
        <authorList>
            <person name="Goeker M."/>
        </authorList>
    </citation>
    <scope>NUCLEOTIDE SEQUENCE [LARGE SCALE GENOMIC DNA]</scope>
    <source>
        <strain evidence="1 2">DSM 45499</strain>
    </source>
</reference>
<sequence length="104" mass="11313">MYFRITGDSVDLVDPQDVTAFHVLCPPGLDGDELAGRLRDAGLGELLADGHVMVPVDAVRRHAAGRVGPTWEQDLAGMIAYATREGWTDETGTRLRAHLERATD</sequence>
<dbReference type="EMBL" id="SOCP01000002">
    <property type="protein sequence ID" value="TDV56389.1"/>
    <property type="molecule type" value="Genomic_DNA"/>
</dbReference>
<name>A0A4R7W3A9_9PSEU</name>
<comment type="caution">
    <text evidence="1">The sequence shown here is derived from an EMBL/GenBank/DDBJ whole genome shotgun (WGS) entry which is preliminary data.</text>
</comment>
<accession>A0A4R7W3A9</accession>
<dbReference type="OrthoDB" id="4481150at2"/>
<evidence type="ECO:0000313" key="2">
    <source>
        <dbReference type="Proteomes" id="UP000294927"/>
    </source>
</evidence>
<dbReference type="RefSeq" id="WP_133901637.1">
    <property type="nucleotide sequence ID" value="NZ_SOCP01000002.1"/>
</dbReference>
<dbReference type="AlphaFoldDB" id="A0A4R7W3A9"/>
<organism evidence="1 2">
    <name type="scientific">Actinophytocola oryzae</name>
    <dbReference type="NCBI Taxonomy" id="502181"/>
    <lineage>
        <taxon>Bacteria</taxon>
        <taxon>Bacillati</taxon>
        <taxon>Actinomycetota</taxon>
        <taxon>Actinomycetes</taxon>
        <taxon>Pseudonocardiales</taxon>
        <taxon>Pseudonocardiaceae</taxon>
    </lineage>
</organism>
<proteinExistence type="predicted"/>
<keyword evidence="2" id="KW-1185">Reference proteome</keyword>
<protein>
    <submittedName>
        <fullName evidence="1">Uncharacterized protein</fullName>
    </submittedName>
</protein>
<gene>
    <name evidence="1" type="ORF">CLV71_102456</name>
</gene>
<evidence type="ECO:0000313" key="1">
    <source>
        <dbReference type="EMBL" id="TDV56389.1"/>
    </source>
</evidence>
<dbReference type="Proteomes" id="UP000294927">
    <property type="component" value="Unassembled WGS sequence"/>
</dbReference>